<evidence type="ECO:0000259" key="1">
    <source>
        <dbReference type="Pfam" id="PF02492"/>
    </source>
</evidence>
<dbReference type="PIRSF" id="PIRSF005624">
    <property type="entry name" value="Ni-bind_GTPase"/>
    <property type="match status" value="1"/>
</dbReference>
<dbReference type="GO" id="GO:0003924">
    <property type="term" value="F:GTPase activity"/>
    <property type="evidence" value="ECO:0007669"/>
    <property type="project" value="InterPro"/>
</dbReference>
<proteinExistence type="predicted"/>
<dbReference type="GO" id="GO:0051604">
    <property type="term" value="P:protein maturation"/>
    <property type="evidence" value="ECO:0007669"/>
    <property type="project" value="InterPro"/>
</dbReference>
<dbReference type="InParanoid" id="A0A1I1YJH6"/>
<dbReference type="PANTHER" id="PTHR30134">
    <property type="entry name" value="HYDROGENASE PROTEIN ASSEMBLY PROTEIN, NICKEL CHAPERONE"/>
    <property type="match status" value="1"/>
</dbReference>
<dbReference type="Proteomes" id="UP000181976">
    <property type="component" value="Unassembled WGS sequence"/>
</dbReference>
<dbReference type="AlphaFoldDB" id="A0A1I1YJH6"/>
<keyword evidence="3" id="KW-1185">Reference proteome</keyword>
<gene>
    <name evidence="2" type="ORF">SAMN05444380_10821</name>
</gene>
<dbReference type="Gene3D" id="3.40.50.300">
    <property type="entry name" value="P-loop containing nucleotide triphosphate hydrolases"/>
    <property type="match status" value="1"/>
</dbReference>
<dbReference type="eggNOG" id="COG0378">
    <property type="taxonomic scope" value="Bacteria"/>
</dbReference>
<dbReference type="PANTHER" id="PTHR30134:SF1">
    <property type="entry name" value="COBW_HYPB_UREG NUCLEOTIDE-BINDING DOMAIN-CONTAINING PROTEIN"/>
    <property type="match status" value="1"/>
</dbReference>
<dbReference type="GO" id="GO:0016151">
    <property type="term" value="F:nickel cation binding"/>
    <property type="evidence" value="ECO:0007669"/>
    <property type="project" value="InterPro"/>
</dbReference>
<organism evidence="2 3">
    <name type="scientific">Thermophagus xiamenensis</name>
    <dbReference type="NCBI Taxonomy" id="385682"/>
    <lineage>
        <taxon>Bacteria</taxon>
        <taxon>Pseudomonadati</taxon>
        <taxon>Bacteroidota</taxon>
        <taxon>Bacteroidia</taxon>
        <taxon>Marinilabiliales</taxon>
        <taxon>Marinilabiliaceae</taxon>
        <taxon>Thermophagus</taxon>
    </lineage>
</organism>
<protein>
    <submittedName>
        <fullName evidence="2">Ni2+-binding GTPase involved in regulation of expression and maturation of urease and hydrogenase</fullName>
    </submittedName>
</protein>
<feature type="domain" description="CobW/HypB/UreG nucleotide-binding" evidence="1">
    <location>
        <begin position="4"/>
        <end position="163"/>
    </location>
</feature>
<evidence type="ECO:0000313" key="2">
    <source>
        <dbReference type="EMBL" id="SFE19651.1"/>
    </source>
</evidence>
<dbReference type="GO" id="GO:0008270">
    <property type="term" value="F:zinc ion binding"/>
    <property type="evidence" value="ECO:0007669"/>
    <property type="project" value="TreeGrafter"/>
</dbReference>
<dbReference type="EMBL" id="FONA01000008">
    <property type="protein sequence ID" value="SFE19651.1"/>
    <property type="molecule type" value="Genomic_DNA"/>
</dbReference>
<accession>A0A1I1YJH6</accession>
<evidence type="ECO:0000313" key="3">
    <source>
        <dbReference type="Proteomes" id="UP000181976"/>
    </source>
</evidence>
<dbReference type="STRING" id="385682.SAMN05444380_10821"/>
<reference evidence="2 3" key="1">
    <citation type="submission" date="2016-10" db="EMBL/GenBank/DDBJ databases">
        <authorList>
            <person name="de Groot N.N."/>
        </authorList>
    </citation>
    <scope>NUCLEOTIDE SEQUENCE [LARGE SCALE GENOMIC DNA]</scope>
    <source>
        <strain evidence="2 3">DSM 19012</strain>
    </source>
</reference>
<sequence length="233" mass="25470">MKLVIIAGTPGAGKTSILINTIKILKGTITKPAVVKVDCLATDDDKRFATLNIPVLTGLSRDMCPDHFSIYNLDEMIKFADKNSADTLIMETAGLCHRCAPYTDNCLGICVIDSTSGPNNPGKTGPFLSCADIVVVTKGDMISQAEREIFREKILEANPVCKILDINGLNGQGAAELAKHIIAFDKKVTDRERLRHNAPFSVCTLCVGEQRVSKKYHRGLLRNMNGFQKYIGE</sequence>
<dbReference type="Pfam" id="PF02492">
    <property type="entry name" value="cobW"/>
    <property type="match status" value="1"/>
</dbReference>
<dbReference type="InterPro" id="IPR003495">
    <property type="entry name" value="CobW/HypB/UreG_nucleotide-bd"/>
</dbReference>
<name>A0A1I1YJH6_9BACT</name>
<dbReference type="OrthoDB" id="9777530at2"/>
<dbReference type="InterPro" id="IPR027417">
    <property type="entry name" value="P-loop_NTPase"/>
</dbReference>
<dbReference type="RefSeq" id="WP_010528346.1">
    <property type="nucleotide sequence ID" value="NZ_AFSL01000082.1"/>
</dbReference>
<dbReference type="InterPro" id="IPR004392">
    <property type="entry name" value="Hyd_mat_HypB"/>
</dbReference>
<dbReference type="SUPFAM" id="SSF52540">
    <property type="entry name" value="P-loop containing nucleoside triphosphate hydrolases"/>
    <property type="match status" value="1"/>
</dbReference>